<dbReference type="GO" id="GO:0016887">
    <property type="term" value="F:ATP hydrolysis activity"/>
    <property type="evidence" value="ECO:0007669"/>
    <property type="project" value="InterPro"/>
</dbReference>
<evidence type="ECO:0000256" key="5">
    <source>
        <dbReference type="ARBA" id="ARBA00022989"/>
    </source>
</evidence>
<proteinExistence type="inferred from homology"/>
<sequence length="164" mass="18033">MGSSGAGKTTLLNTLNFRTSSKLHVTGDRCINGAPVGPHIISSISAYVQQDDLLFPRLTVNEHLNFCASLRLPAETSRRDKRRRVNEVLQELGLWNVKNHKIGSPTTFKGISGGEKKRLAFASEILSDPNILFCDEPTSGLDSFMAQTVVRIMHKMAARGKIIV</sequence>
<comment type="caution">
    <text evidence="8">The sequence shown here is derived from an EMBL/GenBank/DDBJ whole genome shotgun (WGS) entry which is preliminary data.</text>
</comment>
<evidence type="ECO:0000313" key="9">
    <source>
        <dbReference type="Proteomes" id="UP000708208"/>
    </source>
</evidence>
<dbReference type="InterPro" id="IPR003439">
    <property type="entry name" value="ABC_transporter-like_ATP-bd"/>
</dbReference>
<dbReference type="PANTHER" id="PTHR48041">
    <property type="entry name" value="ABC TRANSPORTER G FAMILY MEMBER 28"/>
    <property type="match status" value="1"/>
</dbReference>
<dbReference type="Pfam" id="PF00005">
    <property type="entry name" value="ABC_tran"/>
    <property type="match status" value="1"/>
</dbReference>
<dbReference type="OrthoDB" id="66620at2759"/>
<dbReference type="GO" id="GO:0042626">
    <property type="term" value="F:ATPase-coupled transmembrane transporter activity"/>
    <property type="evidence" value="ECO:0007669"/>
    <property type="project" value="TreeGrafter"/>
</dbReference>
<evidence type="ECO:0000313" key="8">
    <source>
        <dbReference type="EMBL" id="CAG7815831.1"/>
    </source>
</evidence>
<keyword evidence="3" id="KW-0813">Transport</keyword>
<gene>
    <name evidence="8" type="ORF">AFUS01_LOCUS26482</name>
</gene>
<keyword evidence="4" id="KW-0812">Transmembrane</keyword>
<evidence type="ECO:0000256" key="4">
    <source>
        <dbReference type="ARBA" id="ARBA00022692"/>
    </source>
</evidence>
<dbReference type="Proteomes" id="UP000708208">
    <property type="component" value="Unassembled WGS sequence"/>
</dbReference>
<dbReference type="AlphaFoldDB" id="A0A8J2P5A6"/>
<evidence type="ECO:0000256" key="2">
    <source>
        <dbReference type="ARBA" id="ARBA00005814"/>
    </source>
</evidence>
<reference evidence="8" key="1">
    <citation type="submission" date="2021-06" db="EMBL/GenBank/DDBJ databases">
        <authorList>
            <person name="Hodson N. C."/>
            <person name="Mongue J. A."/>
            <person name="Jaron S. K."/>
        </authorList>
    </citation>
    <scope>NUCLEOTIDE SEQUENCE</scope>
</reference>
<evidence type="ECO:0000256" key="3">
    <source>
        <dbReference type="ARBA" id="ARBA00022448"/>
    </source>
</evidence>
<dbReference type="InterPro" id="IPR050352">
    <property type="entry name" value="ABCG_transporters"/>
</dbReference>
<accession>A0A8J2P5A6</accession>
<dbReference type="GO" id="GO:0030659">
    <property type="term" value="C:cytoplasmic vesicle membrane"/>
    <property type="evidence" value="ECO:0007669"/>
    <property type="project" value="TreeGrafter"/>
</dbReference>
<protein>
    <recommendedName>
        <fullName evidence="7">ABC transporter domain-containing protein</fullName>
    </recommendedName>
</protein>
<keyword evidence="5" id="KW-1133">Transmembrane helix</keyword>
<keyword evidence="6" id="KW-0472">Membrane</keyword>
<evidence type="ECO:0000256" key="1">
    <source>
        <dbReference type="ARBA" id="ARBA00004141"/>
    </source>
</evidence>
<name>A0A8J2P5A6_9HEXA</name>
<dbReference type="EMBL" id="CAJVCH010353624">
    <property type="protein sequence ID" value="CAG7815831.1"/>
    <property type="molecule type" value="Genomic_DNA"/>
</dbReference>
<dbReference type="GO" id="GO:0005524">
    <property type="term" value="F:ATP binding"/>
    <property type="evidence" value="ECO:0007669"/>
    <property type="project" value="InterPro"/>
</dbReference>
<dbReference type="PANTHER" id="PTHR48041:SF129">
    <property type="entry name" value="PROTEIN WHITE"/>
    <property type="match status" value="1"/>
</dbReference>
<organism evidence="8 9">
    <name type="scientific">Allacma fusca</name>
    <dbReference type="NCBI Taxonomy" id="39272"/>
    <lineage>
        <taxon>Eukaryota</taxon>
        <taxon>Metazoa</taxon>
        <taxon>Ecdysozoa</taxon>
        <taxon>Arthropoda</taxon>
        <taxon>Hexapoda</taxon>
        <taxon>Collembola</taxon>
        <taxon>Symphypleona</taxon>
        <taxon>Sminthuridae</taxon>
        <taxon>Allacma</taxon>
    </lineage>
</organism>
<evidence type="ECO:0000256" key="6">
    <source>
        <dbReference type="ARBA" id="ARBA00023136"/>
    </source>
</evidence>
<dbReference type="GO" id="GO:0005886">
    <property type="term" value="C:plasma membrane"/>
    <property type="evidence" value="ECO:0007669"/>
    <property type="project" value="TreeGrafter"/>
</dbReference>
<evidence type="ECO:0000259" key="7">
    <source>
        <dbReference type="Pfam" id="PF00005"/>
    </source>
</evidence>
<comment type="similarity">
    <text evidence="2">Belongs to the ABC transporter superfamily. ABCG family. Eye pigment precursor importer (TC 3.A.1.204) subfamily.</text>
</comment>
<feature type="domain" description="ABC transporter" evidence="7">
    <location>
        <begin position="1"/>
        <end position="139"/>
    </location>
</feature>
<keyword evidence="9" id="KW-1185">Reference proteome</keyword>
<comment type="subcellular location">
    <subcellularLocation>
        <location evidence="1">Membrane</location>
        <topology evidence="1">Multi-pass membrane protein</topology>
    </subcellularLocation>
</comment>
<feature type="non-terminal residue" evidence="8">
    <location>
        <position position="1"/>
    </location>
</feature>